<evidence type="ECO:0000313" key="3">
    <source>
        <dbReference type="EMBL" id="ACR78086.1"/>
    </source>
</evidence>
<dbReference type="EMBL" id="FJ816106">
    <property type="protein sequence ID" value="ACR78086.1"/>
    <property type="molecule type" value="Genomic_DNA"/>
</dbReference>
<dbReference type="InterPro" id="IPR046935">
    <property type="entry name" value="PPV_E1_DBD_sf"/>
</dbReference>
<dbReference type="SUPFAM" id="SSF55464">
    <property type="entry name" value="Origin of replication-binding domain, RBD-like"/>
    <property type="match status" value="1"/>
</dbReference>
<dbReference type="GO" id="GO:0016817">
    <property type="term" value="F:hydrolase activity, acting on acid anhydrides"/>
    <property type="evidence" value="ECO:0007669"/>
    <property type="project" value="InterPro"/>
</dbReference>
<sequence length="191" mass="21335">MANDKGSNWDSGLGCSYLLTEAECESDKENEEPGAGVELSVEPDRYDSQDEDFVDNASVFQGNHLEVFQALEKKAGEEQILNLKRRVLGSSQNSSGSEASETPVKRRKSGAKRRLFAENEANRVLTPLQVQGEGEGRQELNEEQAISHLHLQLVKSKNATVFKLGLFKSLFLCSFHDITRLFKNDKTTNQQ</sequence>
<organism evidence="3">
    <name type="scientific">Bovine papillomavirus</name>
    <dbReference type="NCBI Taxonomy" id="10571"/>
    <lineage>
        <taxon>Viruses</taxon>
        <taxon>Monodnaviria</taxon>
        <taxon>Shotokuvirae</taxon>
        <taxon>Cossaviricota</taxon>
        <taxon>Papovaviricetes</taxon>
        <taxon>Zurhausenvirales</taxon>
        <taxon>Papillomaviridae</taxon>
    </lineage>
</organism>
<proteinExistence type="predicted"/>
<evidence type="ECO:0000259" key="2">
    <source>
        <dbReference type="Pfam" id="PF00524"/>
    </source>
</evidence>
<name>C5IAS5_9PAPI</name>
<accession>C5IAS5</accession>
<protein>
    <submittedName>
        <fullName evidence="3">Truncated E1</fullName>
    </submittedName>
</protein>
<dbReference type="Pfam" id="PF00524">
    <property type="entry name" value="PPV_E1_N"/>
    <property type="match status" value="1"/>
</dbReference>
<dbReference type="Gene3D" id="3.40.1310.10">
    <property type="match status" value="1"/>
</dbReference>
<reference evidence="3" key="1">
    <citation type="submission" date="2009-03" db="EMBL/GenBank/DDBJ databases">
        <title>Association of a bovine papillomavirus type 1 variant with equine hoof canker disease.</title>
        <authorList>
            <person name="Brandt S."/>
            <person name="Schoster A."/>
            <person name="Haralambus R."/>
            <person name="Burgstaller J."/>
            <person name="Tober R."/>
            <person name="Hinterhofer C."/>
            <person name="Stanek C."/>
        </authorList>
    </citation>
    <scope>NUCLEOTIDE SEQUENCE</scope>
</reference>
<dbReference type="InterPro" id="IPR014000">
    <property type="entry name" value="PPV_DNA_helicase_E1_N"/>
</dbReference>
<feature type="region of interest" description="Disordered" evidence="1">
    <location>
        <begin position="90"/>
        <end position="113"/>
    </location>
</feature>
<feature type="compositionally biased region" description="Low complexity" evidence="1">
    <location>
        <begin position="90"/>
        <end position="101"/>
    </location>
</feature>
<gene>
    <name evidence="3" type="primary">E1</name>
</gene>
<feature type="domain" description="DNA helicase E1 N-terminal Papillomavirus" evidence="2">
    <location>
        <begin position="1"/>
        <end position="120"/>
    </location>
</feature>
<evidence type="ECO:0000256" key="1">
    <source>
        <dbReference type="SAM" id="MobiDB-lite"/>
    </source>
</evidence>